<feature type="compositionally biased region" description="Polar residues" evidence="1">
    <location>
        <begin position="166"/>
        <end position="176"/>
    </location>
</feature>
<dbReference type="EMBL" id="QGKV02001507">
    <property type="protein sequence ID" value="KAF3532558.1"/>
    <property type="molecule type" value="Genomic_DNA"/>
</dbReference>
<feature type="compositionally biased region" description="Basic and acidic residues" evidence="1">
    <location>
        <begin position="67"/>
        <end position="79"/>
    </location>
</feature>
<evidence type="ECO:0000313" key="3">
    <source>
        <dbReference type="Proteomes" id="UP000266723"/>
    </source>
</evidence>
<keyword evidence="3" id="KW-1185">Reference proteome</keyword>
<protein>
    <submittedName>
        <fullName evidence="2">Uncharacterized protein</fullName>
    </submittedName>
</protein>
<sequence length="176" mass="20294">MQVRASRIFKRVGRMPWRARNEKRFDRDLKKNAKEEPLRNEKRFDRDSKKNAKEEPLGAGPTHHKASWRDSKEKAKEKPLGAGPTRYEASKSNSTDCELDVVHQTCFYRKMSTETPIEMKRKLFRSDFKRERKAGAVGGLSNCPTHRTGELDDSFGPTRPFGDLDWSNSPNGRVGR</sequence>
<reference evidence="2 3" key="1">
    <citation type="journal article" date="2020" name="BMC Genomics">
        <title>Intraspecific diversification of the crop wild relative Brassica cretica Lam. using demographic model selection.</title>
        <authorList>
            <person name="Kioukis A."/>
            <person name="Michalopoulou V.A."/>
            <person name="Briers L."/>
            <person name="Pirintsos S."/>
            <person name="Studholme D.J."/>
            <person name="Pavlidis P."/>
            <person name="Sarris P.F."/>
        </authorList>
    </citation>
    <scope>NUCLEOTIDE SEQUENCE [LARGE SCALE GENOMIC DNA]</scope>
    <source>
        <strain evidence="3">cv. PFS-1207/04</strain>
    </source>
</reference>
<gene>
    <name evidence="2" type="ORF">DY000_02041408</name>
</gene>
<dbReference type="Proteomes" id="UP000266723">
    <property type="component" value="Unassembled WGS sequence"/>
</dbReference>
<feature type="region of interest" description="Disordered" evidence="1">
    <location>
        <begin position="135"/>
        <end position="176"/>
    </location>
</feature>
<comment type="caution">
    <text evidence="2">The sequence shown here is derived from an EMBL/GenBank/DDBJ whole genome shotgun (WGS) entry which is preliminary data.</text>
</comment>
<proteinExistence type="predicted"/>
<accession>A0ABQ7BJ28</accession>
<name>A0ABQ7BJ28_BRACR</name>
<feature type="region of interest" description="Disordered" evidence="1">
    <location>
        <begin position="1"/>
        <end position="94"/>
    </location>
</feature>
<evidence type="ECO:0000256" key="1">
    <source>
        <dbReference type="SAM" id="MobiDB-lite"/>
    </source>
</evidence>
<feature type="compositionally biased region" description="Basic and acidic residues" evidence="1">
    <location>
        <begin position="19"/>
        <end position="56"/>
    </location>
</feature>
<organism evidence="2 3">
    <name type="scientific">Brassica cretica</name>
    <name type="common">Mustard</name>
    <dbReference type="NCBI Taxonomy" id="69181"/>
    <lineage>
        <taxon>Eukaryota</taxon>
        <taxon>Viridiplantae</taxon>
        <taxon>Streptophyta</taxon>
        <taxon>Embryophyta</taxon>
        <taxon>Tracheophyta</taxon>
        <taxon>Spermatophyta</taxon>
        <taxon>Magnoliopsida</taxon>
        <taxon>eudicotyledons</taxon>
        <taxon>Gunneridae</taxon>
        <taxon>Pentapetalae</taxon>
        <taxon>rosids</taxon>
        <taxon>malvids</taxon>
        <taxon>Brassicales</taxon>
        <taxon>Brassicaceae</taxon>
        <taxon>Brassiceae</taxon>
        <taxon>Brassica</taxon>
    </lineage>
</organism>
<evidence type="ECO:0000313" key="2">
    <source>
        <dbReference type="EMBL" id="KAF3532558.1"/>
    </source>
</evidence>